<evidence type="ECO:0000313" key="2">
    <source>
        <dbReference type="WBParaSite" id="TREG1_139280.1"/>
    </source>
</evidence>
<dbReference type="WBParaSite" id="TREG1_139280.1">
    <property type="protein sequence ID" value="TREG1_139280.1"/>
    <property type="gene ID" value="TREG1_139280"/>
</dbReference>
<evidence type="ECO:0000313" key="1">
    <source>
        <dbReference type="Proteomes" id="UP000050795"/>
    </source>
</evidence>
<name>A0AA85JA65_TRIRE</name>
<proteinExistence type="predicted"/>
<keyword evidence="1" id="KW-1185">Reference proteome</keyword>
<accession>A0AA85JA65</accession>
<reference evidence="1" key="1">
    <citation type="submission" date="2022-06" db="EMBL/GenBank/DDBJ databases">
        <authorList>
            <person name="Berger JAMES D."/>
            <person name="Berger JAMES D."/>
        </authorList>
    </citation>
    <scope>NUCLEOTIDE SEQUENCE [LARGE SCALE GENOMIC DNA]</scope>
</reference>
<sequence>MCSNSVNMNDQLTKAHSLSNVKSVSSSIGFRNLHCVSACCRLLSTAAFASSILKIKWLARRNSDETTNREPTAQQISIRKWRWIRHTLGRPSNDMVRNVSHHSSGIPIESGEWVIIR</sequence>
<reference evidence="2" key="2">
    <citation type="submission" date="2023-11" db="UniProtKB">
        <authorList>
            <consortium name="WormBaseParasite"/>
        </authorList>
    </citation>
    <scope>IDENTIFICATION</scope>
</reference>
<protein>
    <submittedName>
        <fullName evidence="2">Uncharacterized protein</fullName>
    </submittedName>
</protein>
<dbReference type="Proteomes" id="UP000050795">
    <property type="component" value="Unassembled WGS sequence"/>
</dbReference>
<organism evidence="1 2">
    <name type="scientific">Trichobilharzia regenti</name>
    <name type="common">Nasal bird schistosome</name>
    <dbReference type="NCBI Taxonomy" id="157069"/>
    <lineage>
        <taxon>Eukaryota</taxon>
        <taxon>Metazoa</taxon>
        <taxon>Spiralia</taxon>
        <taxon>Lophotrochozoa</taxon>
        <taxon>Platyhelminthes</taxon>
        <taxon>Trematoda</taxon>
        <taxon>Digenea</taxon>
        <taxon>Strigeidida</taxon>
        <taxon>Schistosomatoidea</taxon>
        <taxon>Schistosomatidae</taxon>
        <taxon>Trichobilharzia</taxon>
    </lineage>
</organism>
<dbReference type="AlphaFoldDB" id="A0AA85JA65"/>